<gene>
    <name evidence="1" type="ORF">ANE_LOCUS14589</name>
</gene>
<dbReference type="GO" id="GO:1990112">
    <property type="term" value="C:RQC complex"/>
    <property type="evidence" value="ECO:0007669"/>
    <property type="project" value="TreeGrafter"/>
</dbReference>
<evidence type="ECO:0000313" key="2">
    <source>
        <dbReference type="Proteomes" id="UP000489600"/>
    </source>
</evidence>
<protein>
    <submittedName>
        <fullName evidence="1">Uncharacterized protein</fullName>
    </submittedName>
</protein>
<organism evidence="1 2">
    <name type="scientific">Arabis nemorensis</name>
    <dbReference type="NCBI Taxonomy" id="586526"/>
    <lineage>
        <taxon>Eukaryota</taxon>
        <taxon>Viridiplantae</taxon>
        <taxon>Streptophyta</taxon>
        <taxon>Embryophyta</taxon>
        <taxon>Tracheophyta</taxon>
        <taxon>Spermatophyta</taxon>
        <taxon>Magnoliopsida</taxon>
        <taxon>eudicotyledons</taxon>
        <taxon>Gunneridae</taxon>
        <taxon>Pentapetalae</taxon>
        <taxon>rosids</taxon>
        <taxon>malvids</taxon>
        <taxon>Brassicales</taxon>
        <taxon>Brassicaceae</taxon>
        <taxon>Arabideae</taxon>
        <taxon>Arabis</taxon>
    </lineage>
</organism>
<dbReference type="PANTHER" id="PTHR22684:SF0">
    <property type="entry name" value="RIBOSOME QUALITY CONTROL COMPLEX SUBUNIT TCF25"/>
    <property type="match status" value="1"/>
</dbReference>
<comment type="caution">
    <text evidence="1">The sequence shown here is derived from an EMBL/GenBank/DDBJ whole genome shotgun (WGS) entry which is preliminary data.</text>
</comment>
<sequence>MITPAQTWPRWDHSLSMILMDDKIGDISFRYVHLSSYEKAQIEFLSAQDRFNMDGIQNILDRHPYHIPSLLYVADWFDESAKHEMAADAIRKCLYALEKAWHPRFNPSNGSCRLAYAENKKVLVDALFCVDYYALSTKKYAWLERFSEEYQSNLDKSVWLFPNFAYSLALSRENRAVLCLRNKSNSPSLDHLIDIYVKRNYLLWKLPEPFELLEKAALIDIELLEENATDARDWLCVCKKLSNFRKVTIIPIEEDFQNIEDELALGLILKLEMIKWLQYLMGQIGTYEIMASFNTGHS</sequence>
<dbReference type="EMBL" id="CABITT030000005">
    <property type="protein sequence ID" value="VVB04145.1"/>
    <property type="molecule type" value="Genomic_DNA"/>
</dbReference>
<dbReference type="PANTHER" id="PTHR22684">
    <property type="entry name" value="NULP1-RELATED"/>
    <property type="match status" value="1"/>
</dbReference>
<reference evidence="1" key="1">
    <citation type="submission" date="2019-07" db="EMBL/GenBank/DDBJ databases">
        <authorList>
            <person name="Dittberner H."/>
        </authorList>
    </citation>
    <scope>NUCLEOTIDE SEQUENCE [LARGE SCALE GENOMIC DNA]</scope>
</reference>
<dbReference type="InterPro" id="IPR006994">
    <property type="entry name" value="TCF25/Rqc1"/>
</dbReference>
<evidence type="ECO:0000313" key="1">
    <source>
        <dbReference type="EMBL" id="VVB04145.1"/>
    </source>
</evidence>
<dbReference type="Proteomes" id="UP000489600">
    <property type="component" value="Unassembled WGS sequence"/>
</dbReference>
<accession>A0A565BRZ0</accession>
<keyword evidence="2" id="KW-1185">Reference proteome</keyword>
<dbReference type="OrthoDB" id="205993at2759"/>
<dbReference type="AlphaFoldDB" id="A0A565BRZ0"/>
<name>A0A565BRZ0_9BRAS</name>
<proteinExistence type="predicted"/>
<dbReference type="Pfam" id="PF04910">
    <property type="entry name" value="Tcf25"/>
    <property type="match status" value="2"/>
</dbReference>